<proteinExistence type="predicted"/>
<dbReference type="AlphaFoldDB" id="A0A7J6A2I4"/>
<keyword evidence="2" id="KW-0812">Transmembrane</keyword>
<evidence type="ECO:0000256" key="2">
    <source>
        <dbReference type="SAM" id="Phobius"/>
    </source>
</evidence>
<feature type="transmembrane region" description="Helical" evidence="2">
    <location>
        <begin position="192"/>
        <end position="214"/>
    </location>
</feature>
<reference evidence="4 5" key="1">
    <citation type="submission" date="2020-02" db="EMBL/GenBank/DDBJ databases">
        <title>A chromosome-scale genome assembly of the black bullhead catfish (Ameiurus melas).</title>
        <authorList>
            <person name="Wen M."/>
            <person name="Zham M."/>
            <person name="Cabau C."/>
            <person name="Klopp C."/>
            <person name="Donnadieu C."/>
            <person name="Roques C."/>
            <person name="Bouchez O."/>
            <person name="Lampietro C."/>
            <person name="Jouanno E."/>
            <person name="Herpin A."/>
            <person name="Louis A."/>
            <person name="Berthelot C."/>
            <person name="Parey E."/>
            <person name="Roest-Crollius H."/>
            <person name="Braasch I."/>
            <person name="Postlethwait J."/>
            <person name="Robinson-Rechavi M."/>
            <person name="Echchiki A."/>
            <person name="Begum T."/>
            <person name="Montfort J."/>
            <person name="Schartl M."/>
            <person name="Bobe J."/>
            <person name="Guiguen Y."/>
        </authorList>
    </citation>
    <scope>NUCLEOTIDE SEQUENCE [LARGE SCALE GENOMIC DNA]</scope>
    <source>
        <strain evidence="4">M_S1</strain>
        <tissue evidence="4">Blood</tissue>
    </source>
</reference>
<dbReference type="Gene3D" id="2.60.40.10">
    <property type="entry name" value="Immunoglobulins"/>
    <property type="match status" value="2"/>
</dbReference>
<comment type="caution">
    <text evidence="4">The sequence shown here is derived from an EMBL/GenBank/DDBJ whole genome shotgun (WGS) entry which is preliminary data.</text>
</comment>
<dbReference type="InterPro" id="IPR007110">
    <property type="entry name" value="Ig-like_dom"/>
</dbReference>
<gene>
    <name evidence="4" type="ORF">AMELA_G00226870</name>
</gene>
<dbReference type="SMART" id="SM00409">
    <property type="entry name" value="IG"/>
    <property type="match status" value="2"/>
</dbReference>
<protein>
    <recommendedName>
        <fullName evidence="3">Ig-like domain-containing protein</fullName>
    </recommendedName>
</protein>
<evidence type="ECO:0000256" key="1">
    <source>
        <dbReference type="SAM" id="MobiDB-lite"/>
    </source>
</evidence>
<sequence>MSSPALSDAPRHTAVLLSTHGPLTEGDSVTLTCSSEGAPEVESFTWFREGESGSVPDSFKPELKLWSLDYRDHGEYFCMARNSIGTERSRPVLVNVTYTPKNTKVLISAKGDIMEGHAVNLICISNANPPVKRYAWYKVIGGQPWAKGSSRNLTFTSVRSHNAGQYYCAVWNVLGMGMSPPVTLSVLCRLKVIALASAVCVSVALITLTVAVMISKNMHRVDSEAMEIDKQLGSPMEVDTLFYECPQPNFQPQSSKMADIPEAVEKTETDGKDGDDGKVKYVTVHYSRTARPSWDQVQVTNLPQDGAEKEPKDRPGVVYSVLAKQP</sequence>
<feature type="domain" description="Ig-like" evidence="3">
    <location>
        <begin position="4"/>
        <end position="97"/>
    </location>
</feature>
<dbReference type="InterPro" id="IPR003598">
    <property type="entry name" value="Ig_sub2"/>
</dbReference>
<dbReference type="InterPro" id="IPR036179">
    <property type="entry name" value="Ig-like_dom_sf"/>
</dbReference>
<organism evidence="4 5">
    <name type="scientific">Ameiurus melas</name>
    <name type="common">Black bullhead</name>
    <name type="synonym">Silurus melas</name>
    <dbReference type="NCBI Taxonomy" id="219545"/>
    <lineage>
        <taxon>Eukaryota</taxon>
        <taxon>Metazoa</taxon>
        <taxon>Chordata</taxon>
        <taxon>Craniata</taxon>
        <taxon>Vertebrata</taxon>
        <taxon>Euteleostomi</taxon>
        <taxon>Actinopterygii</taxon>
        <taxon>Neopterygii</taxon>
        <taxon>Teleostei</taxon>
        <taxon>Ostariophysi</taxon>
        <taxon>Siluriformes</taxon>
        <taxon>Ictaluridae</taxon>
        <taxon>Ameiurus</taxon>
    </lineage>
</organism>
<evidence type="ECO:0000313" key="4">
    <source>
        <dbReference type="EMBL" id="KAF4076117.1"/>
    </source>
</evidence>
<feature type="region of interest" description="Disordered" evidence="1">
    <location>
        <begin position="293"/>
        <end position="326"/>
    </location>
</feature>
<dbReference type="SUPFAM" id="SSF48726">
    <property type="entry name" value="Immunoglobulin"/>
    <property type="match status" value="2"/>
</dbReference>
<name>A0A7J6A2I4_AMEME</name>
<evidence type="ECO:0000259" key="3">
    <source>
        <dbReference type="PROSITE" id="PS50835"/>
    </source>
</evidence>
<keyword evidence="2" id="KW-0472">Membrane</keyword>
<keyword evidence="2" id="KW-1133">Transmembrane helix</keyword>
<dbReference type="Pfam" id="PF13895">
    <property type="entry name" value="Ig_2"/>
    <property type="match status" value="1"/>
</dbReference>
<dbReference type="Pfam" id="PF13927">
    <property type="entry name" value="Ig_3"/>
    <property type="match status" value="1"/>
</dbReference>
<dbReference type="PANTHER" id="PTHR46013:SF8">
    <property type="entry name" value="B-CELL RECEPTOR CD22-RELATED"/>
    <property type="match status" value="1"/>
</dbReference>
<feature type="domain" description="Ig-like" evidence="3">
    <location>
        <begin position="100"/>
        <end position="185"/>
    </location>
</feature>
<dbReference type="SMART" id="SM00408">
    <property type="entry name" value="IGc2"/>
    <property type="match status" value="2"/>
</dbReference>
<dbReference type="PROSITE" id="PS50835">
    <property type="entry name" value="IG_LIKE"/>
    <property type="match status" value="2"/>
</dbReference>
<dbReference type="InterPro" id="IPR013783">
    <property type="entry name" value="Ig-like_fold"/>
</dbReference>
<dbReference type="Proteomes" id="UP000593565">
    <property type="component" value="Unassembled WGS sequence"/>
</dbReference>
<dbReference type="EMBL" id="JAAGNN010000020">
    <property type="protein sequence ID" value="KAF4076117.1"/>
    <property type="molecule type" value="Genomic_DNA"/>
</dbReference>
<feature type="compositionally biased region" description="Basic and acidic residues" evidence="1">
    <location>
        <begin position="306"/>
        <end position="315"/>
    </location>
</feature>
<dbReference type="InterPro" id="IPR003599">
    <property type="entry name" value="Ig_sub"/>
</dbReference>
<keyword evidence="5" id="KW-1185">Reference proteome</keyword>
<dbReference type="PANTHER" id="PTHR46013">
    <property type="entry name" value="VASCULAR CELL ADHESION MOLECULE 1"/>
    <property type="match status" value="1"/>
</dbReference>
<evidence type="ECO:0000313" key="5">
    <source>
        <dbReference type="Proteomes" id="UP000593565"/>
    </source>
</evidence>
<accession>A0A7J6A2I4</accession>